<organism evidence="1 2">
    <name type="scientific">Clavelina lepadiformis</name>
    <name type="common">Light-bulb sea squirt</name>
    <name type="synonym">Ascidia lepadiformis</name>
    <dbReference type="NCBI Taxonomy" id="159417"/>
    <lineage>
        <taxon>Eukaryota</taxon>
        <taxon>Metazoa</taxon>
        <taxon>Chordata</taxon>
        <taxon>Tunicata</taxon>
        <taxon>Ascidiacea</taxon>
        <taxon>Aplousobranchia</taxon>
        <taxon>Clavelinidae</taxon>
        <taxon>Clavelina</taxon>
    </lineage>
</organism>
<proteinExistence type="predicted"/>
<sequence length="70" mass="7807">MASDVGNNQDFCQDFAKCARSKRRNALVPELQKNLFDDDISANLPADIRKLSVKGYLYITCNFFSTGTVA</sequence>
<accession>A0ABP0GX25</accession>
<gene>
    <name evidence="1" type="ORF">CVLEPA_LOCUS29448</name>
</gene>
<dbReference type="Proteomes" id="UP001642483">
    <property type="component" value="Unassembled WGS sequence"/>
</dbReference>
<evidence type="ECO:0000313" key="1">
    <source>
        <dbReference type="EMBL" id="CAK8696281.1"/>
    </source>
</evidence>
<keyword evidence="2" id="KW-1185">Reference proteome</keyword>
<protein>
    <submittedName>
        <fullName evidence="1">Uncharacterized protein</fullName>
    </submittedName>
</protein>
<evidence type="ECO:0000313" key="2">
    <source>
        <dbReference type="Proteomes" id="UP001642483"/>
    </source>
</evidence>
<dbReference type="EMBL" id="CAWYQH010000152">
    <property type="protein sequence ID" value="CAK8696281.1"/>
    <property type="molecule type" value="Genomic_DNA"/>
</dbReference>
<comment type="caution">
    <text evidence="1">The sequence shown here is derived from an EMBL/GenBank/DDBJ whole genome shotgun (WGS) entry which is preliminary data.</text>
</comment>
<name>A0ABP0GX25_CLALP</name>
<reference evidence="1 2" key="1">
    <citation type="submission" date="2024-02" db="EMBL/GenBank/DDBJ databases">
        <authorList>
            <person name="Daric V."/>
            <person name="Darras S."/>
        </authorList>
    </citation>
    <scope>NUCLEOTIDE SEQUENCE [LARGE SCALE GENOMIC DNA]</scope>
</reference>